<dbReference type="SUPFAM" id="SSF51215">
    <property type="entry name" value="Regulatory protein AraC"/>
    <property type="match status" value="1"/>
</dbReference>
<evidence type="ECO:0000256" key="1">
    <source>
        <dbReference type="ARBA" id="ARBA00023015"/>
    </source>
</evidence>
<evidence type="ECO:0000313" key="6">
    <source>
        <dbReference type="Proteomes" id="UP001597375"/>
    </source>
</evidence>
<dbReference type="Pfam" id="PF12833">
    <property type="entry name" value="HTH_18"/>
    <property type="match status" value="1"/>
</dbReference>
<dbReference type="SUPFAM" id="SSF46689">
    <property type="entry name" value="Homeodomain-like"/>
    <property type="match status" value="2"/>
</dbReference>
<dbReference type="InterPro" id="IPR018062">
    <property type="entry name" value="HTH_AraC-typ_CS"/>
</dbReference>
<dbReference type="PROSITE" id="PS01124">
    <property type="entry name" value="HTH_ARAC_FAMILY_2"/>
    <property type="match status" value="1"/>
</dbReference>
<accession>A0ABW5D581</accession>
<keyword evidence="1" id="KW-0805">Transcription regulation</keyword>
<dbReference type="PRINTS" id="PR00032">
    <property type="entry name" value="HTHARAC"/>
</dbReference>
<dbReference type="EMBL" id="JBHUIT010000002">
    <property type="protein sequence ID" value="MFD2255483.1"/>
    <property type="molecule type" value="Genomic_DNA"/>
</dbReference>
<dbReference type="Pfam" id="PF02311">
    <property type="entry name" value="AraC_binding"/>
    <property type="match status" value="1"/>
</dbReference>
<keyword evidence="2" id="KW-0238">DNA-binding</keyword>
<proteinExistence type="predicted"/>
<dbReference type="PROSITE" id="PS00041">
    <property type="entry name" value="HTH_ARAC_FAMILY_1"/>
    <property type="match status" value="1"/>
</dbReference>
<evidence type="ECO:0000256" key="2">
    <source>
        <dbReference type="ARBA" id="ARBA00023125"/>
    </source>
</evidence>
<evidence type="ECO:0000256" key="3">
    <source>
        <dbReference type="ARBA" id="ARBA00023163"/>
    </source>
</evidence>
<comment type="caution">
    <text evidence="5">The sequence shown here is derived from an EMBL/GenBank/DDBJ whole genome shotgun (WGS) entry which is preliminary data.</text>
</comment>
<keyword evidence="3" id="KW-0804">Transcription</keyword>
<dbReference type="PANTHER" id="PTHR43280">
    <property type="entry name" value="ARAC-FAMILY TRANSCRIPTIONAL REGULATOR"/>
    <property type="match status" value="1"/>
</dbReference>
<sequence>MVYSILKDGLSYLIKYTDHMTPNVTESAETRIREGFPEQRLVVLPANAIERSRILPLVSQLHITHIGSFLTAPHHYVERKDGAPQAILIYCLTGSGSLYLGDDHYTIKPGHVAIIPPHTPHIYHADDKYPWSIFWIHFSGHQIREVLTSFDIDRSGPRLYVPDTHLMRDAFENIYASLNYYFSDAGLLSMTSELMVLFSKIKLHQAHIEPQKQSAQNRMMETLQFMGRHLNMPLTLKDLATHANQSVPYYSKLFKAHHNQSPMTYFIQLKIRKACELLDQTEMNIQEVAHKIGYEDAYYFSRLFKKVQGTSPTSYRENLRKLFKA</sequence>
<dbReference type="CDD" id="cd06986">
    <property type="entry name" value="cupin_MmsR-like_N"/>
    <property type="match status" value="1"/>
</dbReference>
<name>A0ABW5D581_9BACT</name>
<dbReference type="InterPro" id="IPR009057">
    <property type="entry name" value="Homeodomain-like_sf"/>
</dbReference>
<dbReference type="PANTHER" id="PTHR43280:SF30">
    <property type="entry name" value="MMSAB OPERON REGULATORY PROTEIN"/>
    <property type="match status" value="1"/>
</dbReference>
<protein>
    <submittedName>
        <fullName evidence="5">Helix-turn-helix domain-containing protein</fullName>
    </submittedName>
</protein>
<dbReference type="InterPro" id="IPR003313">
    <property type="entry name" value="AraC-bd"/>
</dbReference>
<dbReference type="InterPro" id="IPR018060">
    <property type="entry name" value="HTH_AraC"/>
</dbReference>
<evidence type="ECO:0000259" key="4">
    <source>
        <dbReference type="PROSITE" id="PS01124"/>
    </source>
</evidence>
<reference evidence="6" key="1">
    <citation type="journal article" date="2019" name="Int. J. Syst. Evol. Microbiol.">
        <title>The Global Catalogue of Microorganisms (GCM) 10K type strain sequencing project: providing services to taxonomists for standard genome sequencing and annotation.</title>
        <authorList>
            <consortium name="The Broad Institute Genomics Platform"/>
            <consortium name="The Broad Institute Genome Sequencing Center for Infectious Disease"/>
            <person name="Wu L."/>
            <person name="Ma J."/>
        </authorList>
    </citation>
    <scope>NUCLEOTIDE SEQUENCE [LARGE SCALE GENOMIC DNA]</scope>
    <source>
        <strain evidence="6">CGMCC 4.7106</strain>
    </source>
</reference>
<organism evidence="5 6">
    <name type="scientific">Luteolibacter algae</name>
    <dbReference type="NCBI Taxonomy" id="454151"/>
    <lineage>
        <taxon>Bacteria</taxon>
        <taxon>Pseudomonadati</taxon>
        <taxon>Verrucomicrobiota</taxon>
        <taxon>Verrucomicrobiia</taxon>
        <taxon>Verrucomicrobiales</taxon>
        <taxon>Verrucomicrobiaceae</taxon>
        <taxon>Luteolibacter</taxon>
    </lineage>
</organism>
<keyword evidence="6" id="KW-1185">Reference proteome</keyword>
<dbReference type="InterPro" id="IPR020449">
    <property type="entry name" value="Tscrpt_reg_AraC-type_HTH"/>
</dbReference>
<dbReference type="Gene3D" id="1.10.10.60">
    <property type="entry name" value="Homeodomain-like"/>
    <property type="match status" value="2"/>
</dbReference>
<gene>
    <name evidence="5" type="ORF">ACFSSA_02235</name>
</gene>
<dbReference type="Proteomes" id="UP001597375">
    <property type="component" value="Unassembled WGS sequence"/>
</dbReference>
<evidence type="ECO:0000313" key="5">
    <source>
        <dbReference type="EMBL" id="MFD2255483.1"/>
    </source>
</evidence>
<dbReference type="SMART" id="SM00342">
    <property type="entry name" value="HTH_ARAC"/>
    <property type="match status" value="1"/>
</dbReference>
<dbReference type="InterPro" id="IPR037923">
    <property type="entry name" value="HTH-like"/>
</dbReference>
<dbReference type="Gene3D" id="2.60.120.280">
    <property type="entry name" value="Regulatory protein AraC"/>
    <property type="match status" value="1"/>
</dbReference>
<feature type="domain" description="HTH araC/xylS-type" evidence="4">
    <location>
        <begin position="220"/>
        <end position="318"/>
    </location>
</feature>